<feature type="region of interest" description="Disordered" evidence="1">
    <location>
        <begin position="36"/>
        <end position="65"/>
    </location>
</feature>
<evidence type="ECO:0000313" key="4">
    <source>
        <dbReference type="Proteomes" id="UP001597042"/>
    </source>
</evidence>
<dbReference type="PANTHER" id="PTHR11559">
    <property type="entry name" value="CARBOXYLESTERASE"/>
    <property type="match status" value="1"/>
</dbReference>
<dbReference type="InterPro" id="IPR050309">
    <property type="entry name" value="Type-B_Carboxylest/Lipase"/>
</dbReference>
<dbReference type="Pfam" id="PF00135">
    <property type="entry name" value="COesterase"/>
    <property type="match status" value="1"/>
</dbReference>
<keyword evidence="4" id="KW-1185">Reference proteome</keyword>
<sequence>MPDAPVVSLSSGRVRGVRDGAVDRFLGVPYAAPPFGSRRHLPPQPPEPWDGERDATAFGATAPQSPYPPALRPYLPTVEIGGLDILTVNVWTPADRPDDGALPVLVFVHGGALTRGSAALPIYDGTTFARHGIVFVSVQYRLGQEGFAVLDDAPLNLGILDQEAALRWVRREIASFGGDPTRVTAMGQSAGANTLAALVAAPQAEELFDQVILQSGPLRAQPRKKAGRMSREIARRLRIPLSREGFGSETPSALVAAQTEISAQATPLSSGPSVAVTVGEDTVPVDPLGVLLAGAGNGIPVVIGSTREEYRLWFVPGGTLDRIRWMTVTLARLASGVPRRIVAAHRRRNPAARPGEVLGEIVGDMLVRGPLTRWADSRRAGDAAPTWVYEFRWKSPIDGLGACHALELGFVFDALDSPDAVALGGSSAPDALARAMHGAWVSFVVDGDPGWEAWSSRHPVQAFDADGGHIDYAPRADELAGLPTR</sequence>
<evidence type="ECO:0000313" key="3">
    <source>
        <dbReference type="EMBL" id="MFD0781911.1"/>
    </source>
</evidence>
<feature type="domain" description="Carboxylesterase type B" evidence="2">
    <location>
        <begin position="4"/>
        <end position="451"/>
    </location>
</feature>
<evidence type="ECO:0000259" key="2">
    <source>
        <dbReference type="Pfam" id="PF00135"/>
    </source>
</evidence>
<reference evidence="4" key="1">
    <citation type="journal article" date="2019" name="Int. J. Syst. Evol. Microbiol.">
        <title>The Global Catalogue of Microorganisms (GCM) 10K type strain sequencing project: providing services to taxonomists for standard genome sequencing and annotation.</title>
        <authorList>
            <consortium name="The Broad Institute Genomics Platform"/>
            <consortium name="The Broad Institute Genome Sequencing Center for Infectious Disease"/>
            <person name="Wu L."/>
            <person name="Ma J."/>
        </authorList>
    </citation>
    <scope>NUCLEOTIDE SEQUENCE [LARGE SCALE GENOMIC DNA]</scope>
    <source>
        <strain evidence="4">CCUG 50754</strain>
    </source>
</reference>
<dbReference type="InterPro" id="IPR002018">
    <property type="entry name" value="CarbesteraseB"/>
</dbReference>
<gene>
    <name evidence="3" type="ORF">ACFQZV_11475</name>
</gene>
<organism evidence="3 4">
    <name type="scientific">Microbacterium koreense</name>
    <dbReference type="NCBI Taxonomy" id="323761"/>
    <lineage>
        <taxon>Bacteria</taxon>
        <taxon>Bacillati</taxon>
        <taxon>Actinomycetota</taxon>
        <taxon>Actinomycetes</taxon>
        <taxon>Micrococcales</taxon>
        <taxon>Microbacteriaceae</taxon>
        <taxon>Microbacterium</taxon>
    </lineage>
</organism>
<protein>
    <submittedName>
        <fullName evidence="3">Carboxylesterase/lipase family protein</fullName>
    </submittedName>
</protein>
<evidence type="ECO:0000256" key="1">
    <source>
        <dbReference type="SAM" id="MobiDB-lite"/>
    </source>
</evidence>
<dbReference type="Gene3D" id="3.40.50.1820">
    <property type="entry name" value="alpha/beta hydrolase"/>
    <property type="match status" value="1"/>
</dbReference>
<name>A0ABW2ZTB8_9MICO</name>
<dbReference type="EMBL" id="JBHTIM010000001">
    <property type="protein sequence ID" value="MFD0781911.1"/>
    <property type="molecule type" value="Genomic_DNA"/>
</dbReference>
<dbReference type="InterPro" id="IPR029058">
    <property type="entry name" value="AB_hydrolase_fold"/>
</dbReference>
<comment type="caution">
    <text evidence="3">The sequence shown here is derived from an EMBL/GenBank/DDBJ whole genome shotgun (WGS) entry which is preliminary data.</text>
</comment>
<accession>A0ABW2ZTB8</accession>
<dbReference type="RefSeq" id="WP_378749635.1">
    <property type="nucleotide sequence ID" value="NZ_JBHSSV010000001.1"/>
</dbReference>
<dbReference type="SUPFAM" id="SSF53474">
    <property type="entry name" value="alpha/beta-Hydrolases"/>
    <property type="match status" value="1"/>
</dbReference>
<dbReference type="Proteomes" id="UP001597042">
    <property type="component" value="Unassembled WGS sequence"/>
</dbReference>
<proteinExistence type="predicted"/>